<dbReference type="EMBL" id="JALP01000164">
    <property type="protein sequence ID" value="THG90255.1"/>
    <property type="molecule type" value="Genomic_DNA"/>
</dbReference>
<comment type="caution">
    <text evidence="13">The sequence shown here is derived from an EMBL/GenBank/DDBJ whole genome shotgun (WGS) entry which is preliminary data.</text>
</comment>
<dbReference type="HAMAP" id="MF_00571">
    <property type="entry name" value="GalP_UDP_trans"/>
    <property type="match status" value="1"/>
</dbReference>
<dbReference type="STRING" id="1218173.BALCAV_0213005"/>
<proteinExistence type="inferred from homology"/>
<dbReference type="PIRSF" id="PIRSF006005">
    <property type="entry name" value="GalT_BS"/>
    <property type="match status" value="1"/>
</dbReference>
<comment type="pathway">
    <text evidence="3 10">Carbohydrate metabolism; galactose metabolism.</text>
</comment>
<feature type="domain" description="Galactose-1-phosphate uridyl transferase C-terminal" evidence="12">
    <location>
        <begin position="251"/>
        <end position="440"/>
    </location>
</feature>
<name>A0A094YU38_ALKAL</name>
<reference evidence="13 15" key="1">
    <citation type="journal article" date="2014" name="Genome Announc.">
        <title>Draft Genome Sequence of Bacillus alcalophilus AV1934, a Classic Alkaliphile Isolated from Human Feces in 1934.</title>
        <authorList>
            <person name="Attie O."/>
            <person name="Jayaprakash A."/>
            <person name="Shah H."/>
            <person name="Paulsen I.T."/>
            <person name="Morino M."/>
            <person name="Takahashi Y."/>
            <person name="Narumi I."/>
            <person name="Sachidanandam R."/>
            <person name="Satoh K."/>
            <person name="Ito M."/>
            <person name="Krulwich T.A."/>
        </authorList>
    </citation>
    <scope>NUCLEOTIDE SEQUENCE [LARGE SCALE GENOMIC DNA]</scope>
    <source>
        <strain evidence="13 15">AV1934</strain>
    </source>
</reference>
<evidence type="ECO:0000256" key="3">
    <source>
        <dbReference type="ARBA" id="ARBA00004947"/>
    </source>
</evidence>
<evidence type="ECO:0000259" key="12">
    <source>
        <dbReference type="Pfam" id="PF02744"/>
    </source>
</evidence>
<reference evidence="14 16" key="2">
    <citation type="submission" date="2014-01" db="EMBL/GenBank/DDBJ databases">
        <title>Draft genome sequencing of Bacillus alcalophilus CGMCC 1.3604.</title>
        <authorList>
            <person name="Yang J."/>
            <person name="Diao L."/>
            <person name="Yang S."/>
        </authorList>
    </citation>
    <scope>NUCLEOTIDE SEQUENCE [LARGE SCALE GENOMIC DNA]</scope>
    <source>
        <strain evidence="14 16">CGMCC 1.3604</strain>
    </source>
</reference>
<organism evidence="13 15">
    <name type="scientific">Alkalihalobacillus alcalophilus ATCC 27647 = CGMCC 1.3604</name>
    <dbReference type="NCBI Taxonomy" id="1218173"/>
    <lineage>
        <taxon>Bacteria</taxon>
        <taxon>Bacillati</taxon>
        <taxon>Bacillota</taxon>
        <taxon>Bacilli</taxon>
        <taxon>Bacillales</taxon>
        <taxon>Bacillaceae</taxon>
        <taxon>Alkalihalobacillus</taxon>
    </lineage>
</organism>
<dbReference type="Proteomes" id="UP000297014">
    <property type="component" value="Unassembled WGS sequence"/>
</dbReference>
<evidence type="ECO:0000313" key="13">
    <source>
        <dbReference type="EMBL" id="KGA97002.1"/>
    </source>
</evidence>
<evidence type="ECO:0000256" key="4">
    <source>
        <dbReference type="ARBA" id="ARBA00008706"/>
    </source>
</evidence>
<protein>
    <recommendedName>
        <fullName evidence="10">Galactose-1-phosphate uridylyltransferase</fullName>
        <shortName evidence="10">Gal-1-P uridylyltransferase</shortName>
        <ecNumber evidence="10">2.7.7.12</ecNumber>
    </recommendedName>
    <alternativeName>
        <fullName evidence="10">UDP-glucose--hexose-1-phosphate uridylyltransferase</fullName>
    </alternativeName>
</protein>
<dbReference type="eggNOG" id="COG4468">
    <property type="taxonomic scope" value="Bacteria"/>
</dbReference>
<dbReference type="AlphaFoldDB" id="A0A094YU38"/>
<dbReference type="InterPro" id="IPR005850">
    <property type="entry name" value="GalP_Utransf_C"/>
</dbReference>
<evidence type="ECO:0000256" key="2">
    <source>
        <dbReference type="ARBA" id="ARBA00004496"/>
    </source>
</evidence>
<evidence type="ECO:0000256" key="6">
    <source>
        <dbReference type="ARBA" id="ARBA00022679"/>
    </source>
</evidence>
<evidence type="ECO:0000259" key="11">
    <source>
        <dbReference type="Pfam" id="PF01087"/>
    </source>
</evidence>
<dbReference type="Pfam" id="PF02744">
    <property type="entry name" value="GalP_UDP_tr_C"/>
    <property type="match status" value="1"/>
</dbReference>
<evidence type="ECO:0000256" key="9">
    <source>
        <dbReference type="ARBA" id="ARBA00023277"/>
    </source>
</evidence>
<dbReference type="GO" id="GO:0008108">
    <property type="term" value="F:UDP-glucose:hexose-1-phosphate uridylyltransferase activity"/>
    <property type="evidence" value="ECO:0007669"/>
    <property type="project" value="UniProtKB-UniRule"/>
</dbReference>
<keyword evidence="8 10" id="KW-0299">Galactose metabolism</keyword>
<dbReference type="InterPro" id="IPR023425">
    <property type="entry name" value="GalP_uridyl_Trfase_II_CS"/>
</dbReference>
<dbReference type="GO" id="GO:0005737">
    <property type="term" value="C:cytoplasm"/>
    <property type="evidence" value="ECO:0007669"/>
    <property type="project" value="UniProtKB-SubCell"/>
</dbReference>
<evidence type="ECO:0000256" key="8">
    <source>
        <dbReference type="ARBA" id="ARBA00023144"/>
    </source>
</evidence>
<dbReference type="EMBL" id="ALPT02000040">
    <property type="protein sequence ID" value="KGA97002.1"/>
    <property type="molecule type" value="Genomic_DNA"/>
</dbReference>
<dbReference type="PANTHER" id="PTHR39191">
    <property type="entry name" value="GALACTOSE-1-PHOSPHATE URIDYLYLTRANSFERASE"/>
    <property type="match status" value="1"/>
</dbReference>
<feature type="domain" description="Galactose-1-phosphate uridyl transferase N-terminal" evidence="11">
    <location>
        <begin position="31"/>
        <end position="235"/>
    </location>
</feature>
<keyword evidence="5 10" id="KW-0963">Cytoplasm</keyword>
<evidence type="ECO:0000256" key="5">
    <source>
        <dbReference type="ARBA" id="ARBA00022490"/>
    </source>
</evidence>
<dbReference type="NCBIfam" id="NF003629">
    <property type="entry name" value="PRK05270.1-2"/>
    <property type="match status" value="1"/>
</dbReference>
<dbReference type="Proteomes" id="UP000002754">
    <property type="component" value="Unassembled WGS sequence"/>
</dbReference>
<dbReference type="InterPro" id="IPR000766">
    <property type="entry name" value="GalP_uridyl_Trfase_II"/>
</dbReference>
<comment type="subcellular location">
    <subcellularLocation>
        <location evidence="2 10">Cytoplasm</location>
    </subcellularLocation>
</comment>
<dbReference type="RefSeq" id="WP_003324203.1">
    <property type="nucleotide sequence ID" value="NZ_ALPT02000040.1"/>
</dbReference>
<comment type="catalytic activity">
    <reaction evidence="1 10">
        <text>alpha-D-galactose 1-phosphate + UDP-alpha-D-glucose = alpha-D-glucose 1-phosphate + UDP-alpha-D-galactose</text>
        <dbReference type="Rhea" id="RHEA:13989"/>
        <dbReference type="ChEBI" id="CHEBI:58336"/>
        <dbReference type="ChEBI" id="CHEBI:58601"/>
        <dbReference type="ChEBI" id="CHEBI:58885"/>
        <dbReference type="ChEBI" id="CHEBI:66914"/>
        <dbReference type="EC" id="2.7.7.12"/>
    </reaction>
</comment>
<accession>A0A094YU38</accession>
<dbReference type="GO" id="GO:0006012">
    <property type="term" value="P:galactose metabolic process"/>
    <property type="evidence" value="ECO:0007669"/>
    <property type="project" value="UniProtKB-UniRule"/>
</dbReference>
<dbReference type="EC" id="2.7.7.12" evidence="10"/>
<comment type="similarity">
    <text evidence="4 10">Belongs to the galactose-1-phosphate uridylyltransferase type 2 family.</text>
</comment>
<evidence type="ECO:0000256" key="10">
    <source>
        <dbReference type="HAMAP-Rule" id="MF_00571"/>
    </source>
</evidence>
<gene>
    <name evidence="10" type="primary">galT</name>
    <name evidence="14" type="ORF">AJ85_11660</name>
    <name evidence="13" type="ORF">BALCAV_0213005</name>
</gene>
<dbReference type="PANTHER" id="PTHR39191:SF1">
    <property type="entry name" value="DUF4922 DOMAIN-CONTAINING PROTEIN"/>
    <property type="match status" value="1"/>
</dbReference>
<dbReference type="InterPro" id="IPR005849">
    <property type="entry name" value="GalP_Utransf_N"/>
</dbReference>
<evidence type="ECO:0000313" key="15">
    <source>
        <dbReference type="Proteomes" id="UP000002754"/>
    </source>
</evidence>
<dbReference type="Pfam" id="PF01087">
    <property type="entry name" value="GalP_UDP_transf"/>
    <property type="match status" value="1"/>
</dbReference>
<keyword evidence="9 10" id="KW-0119">Carbohydrate metabolism</keyword>
<dbReference type="UniPathway" id="UPA00214"/>
<evidence type="ECO:0000256" key="1">
    <source>
        <dbReference type="ARBA" id="ARBA00001107"/>
    </source>
</evidence>
<keyword evidence="7 10" id="KW-0548">Nucleotidyltransferase</keyword>
<evidence type="ECO:0000256" key="7">
    <source>
        <dbReference type="ARBA" id="ARBA00022695"/>
    </source>
</evidence>
<keyword evidence="15" id="KW-1185">Reference proteome</keyword>
<evidence type="ECO:0000313" key="14">
    <source>
        <dbReference type="EMBL" id="THG90255.1"/>
    </source>
</evidence>
<dbReference type="OrthoDB" id="2293at2"/>
<evidence type="ECO:0000313" key="16">
    <source>
        <dbReference type="Proteomes" id="UP000297014"/>
    </source>
</evidence>
<keyword evidence="6 10" id="KW-0808">Transferase</keyword>
<sequence length="507" mass="58606">MNVNIYENIERLLLYGLKKELISQWDLDYSRNQILHVLRLDDRQAAPSIREVPETPIEILAEMTKWALEKDVIEKDDITYHDRFDTKIMGCIAPRPSEVISHFYTLYQKVSPMAATRFYYKFSKDIHYVRTDRISQNKKWDVHTEYGTLEVTINLPKPEKGSSPIVVDKQLTGNHYPTCLLCKENVGFAGKANHPARQNLRIIPLRLSGEQWYLQFSPYIYYNEHVVVFSEEHQPMNISRKTFVRLLEFVEKFPHYFLGSNADLPIVGGSILSHDHYQGGNYDFPMAKASSEYSFDLRKYPDLKAEIIKWPMSVIRLRGKHRAQLVEAADDILTGWKQYEDPEAEIYAYTGDSPHNTITPIARRKGELFELDLVLRNNRTTNEHPEGLFHVPAEFHSIKKENIGLIEAMGLAVLPGRLSLELDALAEVLPSELAEIHIRENESIAKHLHWALKIKEKHPQLSKDNVSVILEEEVGEVFISILESAGVFKRHEKGRAAFRRFIDSIQS</sequence>
<dbReference type="PROSITE" id="PS01163">
    <property type="entry name" value="GAL_P_UDP_TRANSF_II"/>
    <property type="match status" value="1"/>
</dbReference>